<sequence>MAIKISADQEAHKAGNKNSSGLFLGVVFVLLLCGILALSLWVSELSRASANTDELVESRLAILEEQLQLADSTSTDFLSDINTQLQFLDKEIKKLWDLSNKRNKVNISNLTQDMSKQSALLKEMAITQTNDQKNIQNFRVQLATLDKLAKNLKQINDSNNATEIKLGELSNNLLMLEETVQAFDSYRKQNNELMQELQLQISTLTPIFPE</sequence>
<feature type="coiled-coil region" evidence="1">
    <location>
        <begin position="145"/>
        <end position="196"/>
    </location>
</feature>
<dbReference type="Proteomes" id="UP000051027">
    <property type="component" value="Unassembled WGS sequence"/>
</dbReference>
<gene>
    <name evidence="3" type="ORF">ABS10_06245</name>
</gene>
<dbReference type="STRING" id="1655612.ABS10_06245"/>
<feature type="transmembrane region" description="Helical" evidence="2">
    <location>
        <begin position="21"/>
        <end position="42"/>
    </location>
</feature>
<evidence type="ECO:0000256" key="1">
    <source>
        <dbReference type="SAM" id="Coils"/>
    </source>
</evidence>
<keyword evidence="2" id="KW-0812">Transmembrane</keyword>
<organism evidence="3 4">
    <name type="scientific">SAR86 cluster bacterium BACL1 MAG-120820-bin45</name>
    <dbReference type="NCBI Taxonomy" id="1655612"/>
    <lineage>
        <taxon>Bacteria</taxon>
        <taxon>Pseudomonadati</taxon>
        <taxon>Pseudomonadota</taxon>
        <taxon>Gammaproteobacteria</taxon>
        <taxon>SAR86 cluster</taxon>
    </lineage>
</organism>
<name>A0A0R2U5P6_9GAMM</name>
<reference evidence="3 4" key="1">
    <citation type="submission" date="2015-10" db="EMBL/GenBank/DDBJ databases">
        <title>Metagenome-Assembled Genomes uncover a global brackish microbiome.</title>
        <authorList>
            <person name="Hugerth L.W."/>
            <person name="Larsson J."/>
            <person name="Alneberg J."/>
            <person name="Lindh M.V."/>
            <person name="Legrand C."/>
            <person name="Pinhassi J."/>
            <person name="Andersson A.F."/>
        </authorList>
    </citation>
    <scope>NUCLEOTIDE SEQUENCE [LARGE SCALE GENOMIC DNA]</scope>
    <source>
        <strain evidence="3">BACL1 MAG-120820-bin45</strain>
    </source>
</reference>
<keyword evidence="1" id="KW-0175">Coiled coil</keyword>
<keyword evidence="2" id="KW-1133">Transmembrane helix</keyword>
<evidence type="ECO:0000256" key="2">
    <source>
        <dbReference type="SAM" id="Phobius"/>
    </source>
</evidence>
<keyword evidence="2" id="KW-0472">Membrane</keyword>
<protein>
    <submittedName>
        <fullName evidence="3">Uncharacterized protein</fullName>
    </submittedName>
</protein>
<proteinExistence type="predicted"/>
<dbReference type="EMBL" id="LICS01000072">
    <property type="protein sequence ID" value="KRO94857.1"/>
    <property type="molecule type" value="Genomic_DNA"/>
</dbReference>
<evidence type="ECO:0000313" key="4">
    <source>
        <dbReference type="Proteomes" id="UP000051027"/>
    </source>
</evidence>
<dbReference type="AlphaFoldDB" id="A0A0R2U5P6"/>
<comment type="caution">
    <text evidence="3">The sequence shown here is derived from an EMBL/GenBank/DDBJ whole genome shotgun (WGS) entry which is preliminary data.</text>
</comment>
<accession>A0A0R2U5P6</accession>
<evidence type="ECO:0000313" key="3">
    <source>
        <dbReference type="EMBL" id="KRO94857.1"/>
    </source>
</evidence>